<accession>A0A328YM38</accession>
<dbReference type="EMBL" id="QLTA01000090">
    <property type="protein sequence ID" value="RAR71617.1"/>
    <property type="molecule type" value="Genomic_DNA"/>
</dbReference>
<organism evidence="1 2">
    <name type="scientific">Paracidovorax anthurii</name>
    <dbReference type="NCBI Taxonomy" id="78229"/>
    <lineage>
        <taxon>Bacteria</taxon>
        <taxon>Pseudomonadati</taxon>
        <taxon>Pseudomonadota</taxon>
        <taxon>Betaproteobacteria</taxon>
        <taxon>Burkholderiales</taxon>
        <taxon>Comamonadaceae</taxon>
        <taxon>Paracidovorax</taxon>
    </lineage>
</organism>
<protein>
    <submittedName>
        <fullName evidence="1">Uncharacterized protein</fullName>
    </submittedName>
</protein>
<gene>
    <name evidence="1" type="ORF">AX018_10904</name>
</gene>
<dbReference type="Proteomes" id="UP000248856">
    <property type="component" value="Unassembled WGS sequence"/>
</dbReference>
<evidence type="ECO:0000313" key="1">
    <source>
        <dbReference type="EMBL" id="RAR71617.1"/>
    </source>
</evidence>
<dbReference type="OrthoDB" id="8819406at2"/>
<sequence>MNVIELPVPRAIDIPWMRALPQRMARSLATQYWRRSHLLARPACRPQAIAVFDDGIVQALAGLKQHLAHEPGVAPICHEAIAATGAEILHEPSRIFALACLEVLHLQSGRTGGSVAQLGAQYLDAQPSSVFNALRFGFDGVVGEYLAPRVALLADAGGQERSPLGRLLMRLAIARPAVSDTFAQAVSAWAAPQAGGMAALCGWRCTGRGDEAKALAAVEGDDDADAALVALALMGSPHETPAARAVLARAPHSPAALALLAAREGHALAVALREGRFPEMPWSQQVYGAALVGDIPLLRHLAAHTPWDDESACRALADAVALLTGTPADGVFDLAQNPGARAAWADSTLAALPLDGPPLRLGRARDGVAIEDTAALVGAPLRHLLYIEHASRLGAALWIEADDLAVVQALACATASILERAAFGTGKPQP</sequence>
<evidence type="ECO:0000313" key="2">
    <source>
        <dbReference type="Proteomes" id="UP000248856"/>
    </source>
</evidence>
<dbReference type="RefSeq" id="WP_111882641.1">
    <property type="nucleotide sequence ID" value="NZ_CBCSGC010000016.1"/>
</dbReference>
<comment type="caution">
    <text evidence="1">The sequence shown here is derived from an EMBL/GenBank/DDBJ whole genome shotgun (WGS) entry which is preliminary data.</text>
</comment>
<proteinExistence type="predicted"/>
<reference evidence="1 2" key="1">
    <citation type="submission" date="2018-06" db="EMBL/GenBank/DDBJ databases">
        <title>Genomic Encyclopedia of Archaeal and Bacterial Type Strains, Phase II (KMG-II): from individual species to whole genera.</title>
        <authorList>
            <person name="Goeker M."/>
        </authorList>
    </citation>
    <scope>NUCLEOTIDE SEQUENCE [LARGE SCALE GENOMIC DNA]</scope>
    <source>
        <strain evidence="1 2">CFPB 3232</strain>
    </source>
</reference>
<dbReference type="AlphaFoldDB" id="A0A328YM38"/>
<name>A0A328YM38_9BURK</name>
<keyword evidence="2" id="KW-1185">Reference proteome</keyword>